<organism evidence="1 2">
    <name type="scientific">Metapseudomonas furukawaii</name>
    <name type="common">Pseudomonas furukawaii</name>
    <dbReference type="NCBI Taxonomy" id="1149133"/>
    <lineage>
        <taxon>Bacteria</taxon>
        <taxon>Pseudomonadati</taxon>
        <taxon>Pseudomonadota</taxon>
        <taxon>Gammaproteobacteria</taxon>
        <taxon>Pseudomonadales</taxon>
        <taxon>Pseudomonadaceae</taxon>
        <taxon>Metapseudomonas</taxon>
    </lineage>
</organism>
<accession>A0AAD1BZH9</accession>
<dbReference type="KEGG" id="pfuw:KF707C_23570"/>
<dbReference type="Proteomes" id="UP000218554">
    <property type="component" value="Chromosome"/>
</dbReference>
<evidence type="ECO:0000313" key="2">
    <source>
        <dbReference type="Proteomes" id="UP000218554"/>
    </source>
</evidence>
<keyword evidence="2" id="KW-1185">Reference proteome</keyword>
<dbReference type="AlphaFoldDB" id="A0AAD1BZH9"/>
<reference evidence="2" key="1">
    <citation type="submission" date="2015-05" db="EMBL/GenBank/DDBJ databases">
        <title>Draft genome sequencing of a biphenyl-degrading bacterium, Pseudomonas balearica KF707 (=NBRC110670).</title>
        <authorList>
            <person name="Kimura N."/>
            <person name="Hirose J."/>
            <person name="Watanabe T."/>
            <person name="Suenaga H."/>
            <person name="Fujihara H."/>
            <person name="Noguchi M."/>
            <person name="Hashimoto M."/>
            <person name="Shimodaira J."/>
            <person name="Tsuchikane K."/>
            <person name="Hosoyama A."/>
            <person name="Yamazoe A."/>
            <person name="Fujita N."/>
            <person name="Furukawa K."/>
        </authorList>
    </citation>
    <scope>NUCLEOTIDE SEQUENCE [LARGE SCALE GENOMIC DNA]</scope>
    <source>
        <strain evidence="2">DSM 10086 / NBRC 110670 / KF707</strain>
    </source>
</reference>
<proteinExistence type="predicted"/>
<dbReference type="EMBL" id="AP014862">
    <property type="protein sequence ID" value="BAU74045.1"/>
    <property type="molecule type" value="Genomic_DNA"/>
</dbReference>
<sequence length="37" mass="3821">MSRDGKVARGDGDRCALAACNAAARLASDEARMIRAA</sequence>
<reference evidence="1 2" key="2">
    <citation type="journal article" date="2017" name="Int. J. Syst. Evol. Microbiol.">
        <title>Pseudomonas furukawaii sp. nov., a polychlorinated biphenyl-degrading bacterium isolated from biphenyl-contaminated soil in Japan.</title>
        <authorList>
            <person name="Kimura N."/>
            <person name="Watanabe T."/>
            <person name="Suenaga H."/>
            <person name="Fujihara H."/>
            <person name="Futagami T."/>
            <person name="Goto M."/>
            <person name="Hanada S."/>
            <person name="Hirose J."/>
        </authorList>
    </citation>
    <scope>NUCLEOTIDE SEQUENCE [LARGE SCALE GENOMIC DNA]</scope>
    <source>
        <strain evidence="2">DSM 10086 / NBRC 110670 / KF707</strain>
    </source>
</reference>
<name>A0AAD1BZH9_METFU</name>
<gene>
    <name evidence="1" type="ORF">KF707C_23570</name>
</gene>
<protein>
    <submittedName>
        <fullName evidence="1">Uncharacterized protein</fullName>
    </submittedName>
</protein>
<evidence type="ECO:0000313" key="1">
    <source>
        <dbReference type="EMBL" id="BAU74045.1"/>
    </source>
</evidence>